<keyword evidence="2" id="KW-1185">Reference proteome</keyword>
<dbReference type="KEGG" id="bter:100642545"/>
<evidence type="ECO:0000313" key="3">
    <source>
        <dbReference type="RefSeq" id="XP_003402030.4"/>
    </source>
</evidence>
<accession>A0A9B0C6T2</accession>
<gene>
    <name evidence="3" type="primary">LOC100642545</name>
</gene>
<dbReference type="GeneID" id="100642545"/>
<protein>
    <submittedName>
        <fullName evidence="3">Dynein axonemal heavy chain 17</fullName>
    </submittedName>
</protein>
<feature type="transmembrane region" description="Helical" evidence="1">
    <location>
        <begin position="49"/>
        <end position="72"/>
    </location>
</feature>
<dbReference type="OrthoDB" id="447173at2759"/>
<dbReference type="Proteomes" id="UP000835206">
    <property type="component" value="Chromosome 17"/>
</dbReference>
<keyword evidence="1" id="KW-0812">Transmembrane</keyword>
<keyword evidence="1" id="KW-1133">Transmembrane helix</keyword>
<evidence type="ECO:0000313" key="2">
    <source>
        <dbReference type="Proteomes" id="UP000835206"/>
    </source>
</evidence>
<sequence length="150" mass="17396">MDKKDDEKKEEDPRLEYMFNYLTYSRKLKADRWAKMLSNADFKDLITKFFGIASEMVLVLQLTPAGVLVPYLEITQSKRKQTYFLKRKPQKVTEDNYKDLLIPGDMAPNPIEELAVLVEDVSSLTFSNYSLTKHSITFDSGKSSFFSFIL</sequence>
<evidence type="ECO:0000256" key="1">
    <source>
        <dbReference type="SAM" id="Phobius"/>
    </source>
</evidence>
<organism evidence="2 3">
    <name type="scientific">Bombus terrestris</name>
    <name type="common">Buff-tailed bumblebee</name>
    <name type="synonym">Apis terrestris</name>
    <dbReference type="NCBI Taxonomy" id="30195"/>
    <lineage>
        <taxon>Eukaryota</taxon>
        <taxon>Metazoa</taxon>
        <taxon>Ecdysozoa</taxon>
        <taxon>Arthropoda</taxon>
        <taxon>Hexapoda</taxon>
        <taxon>Insecta</taxon>
        <taxon>Pterygota</taxon>
        <taxon>Neoptera</taxon>
        <taxon>Endopterygota</taxon>
        <taxon>Hymenoptera</taxon>
        <taxon>Apocrita</taxon>
        <taxon>Aculeata</taxon>
        <taxon>Apoidea</taxon>
        <taxon>Anthophila</taxon>
        <taxon>Apidae</taxon>
        <taxon>Bombus</taxon>
        <taxon>Bombus</taxon>
    </lineage>
</organism>
<dbReference type="AlphaFoldDB" id="A0A9B0C6T2"/>
<reference evidence="3" key="1">
    <citation type="submission" date="2025-08" db="UniProtKB">
        <authorList>
            <consortium name="RefSeq"/>
        </authorList>
    </citation>
    <scope>IDENTIFICATION</scope>
</reference>
<keyword evidence="1" id="KW-0472">Membrane</keyword>
<dbReference type="RefSeq" id="XP_003402030.4">
    <property type="nucleotide sequence ID" value="XM_003401982.4"/>
</dbReference>
<proteinExistence type="predicted"/>
<name>A0A9B0C6T2_BOMTE</name>